<dbReference type="EMBL" id="CP049742">
    <property type="protein sequence ID" value="QPC45604.1"/>
    <property type="molecule type" value="Genomic_DNA"/>
</dbReference>
<dbReference type="KEGG" id="mcui:G8O30_00740"/>
<reference evidence="2 3" key="1">
    <citation type="submission" date="2019-07" db="EMBL/GenBank/DDBJ databases">
        <title>Genome sequence of 2 isolates from Red Sea Mangroves.</title>
        <authorList>
            <person name="Sefrji F."/>
            <person name="Michoud G."/>
            <person name="Merlino G."/>
            <person name="Daffonchio D."/>
        </authorList>
    </citation>
    <scope>NUCLEOTIDE SEQUENCE [LARGE SCALE GENOMIC DNA]</scope>
    <source>
        <strain evidence="2 3">R1DC41</strain>
    </source>
</reference>
<feature type="signal peptide" evidence="1">
    <location>
        <begin position="1"/>
        <end position="24"/>
    </location>
</feature>
<sequence length="113" mass="13007">MKLKSILFMSVSLIVMLFFSGCNNGNNQEEINKIQQIAYSSLSAQEKEEVVDKEKAEINRIEDLPDNTYVVLPKYSKDHLYSVTFKSSNPELGDIILFVDIFHEKTIGYIIRK</sequence>
<evidence type="ECO:0000313" key="3">
    <source>
        <dbReference type="Proteomes" id="UP000593626"/>
    </source>
</evidence>
<feature type="chain" id="PRO_5038423136" description="Lipoprotein" evidence="1">
    <location>
        <begin position="25"/>
        <end position="113"/>
    </location>
</feature>
<gene>
    <name evidence="2" type="ORF">G8O30_00740</name>
</gene>
<accession>A0A7S8HE94</accession>
<organism evidence="2 3">
    <name type="scientific">Mangrovibacillus cuniculi</name>
    <dbReference type="NCBI Taxonomy" id="2593652"/>
    <lineage>
        <taxon>Bacteria</taxon>
        <taxon>Bacillati</taxon>
        <taxon>Bacillota</taxon>
        <taxon>Bacilli</taxon>
        <taxon>Bacillales</taxon>
        <taxon>Bacillaceae</taxon>
        <taxon>Mangrovibacillus</taxon>
    </lineage>
</organism>
<dbReference type="RefSeq" id="WP_239673113.1">
    <property type="nucleotide sequence ID" value="NZ_CP049742.1"/>
</dbReference>
<evidence type="ECO:0008006" key="4">
    <source>
        <dbReference type="Google" id="ProtNLM"/>
    </source>
</evidence>
<keyword evidence="3" id="KW-1185">Reference proteome</keyword>
<dbReference type="AlphaFoldDB" id="A0A7S8HE94"/>
<name>A0A7S8HE94_9BACI</name>
<proteinExistence type="predicted"/>
<protein>
    <recommendedName>
        <fullName evidence="4">Lipoprotein</fullName>
    </recommendedName>
</protein>
<keyword evidence="1" id="KW-0732">Signal</keyword>
<evidence type="ECO:0000313" key="2">
    <source>
        <dbReference type="EMBL" id="QPC45604.1"/>
    </source>
</evidence>
<dbReference type="Proteomes" id="UP000593626">
    <property type="component" value="Chromosome"/>
</dbReference>
<evidence type="ECO:0000256" key="1">
    <source>
        <dbReference type="SAM" id="SignalP"/>
    </source>
</evidence>
<dbReference type="PROSITE" id="PS51257">
    <property type="entry name" value="PROKAR_LIPOPROTEIN"/>
    <property type="match status" value="1"/>
</dbReference>